<dbReference type="GO" id="GO:0031146">
    <property type="term" value="P:SCF-dependent proteasomal ubiquitin-dependent protein catabolic process"/>
    <property type="evidence" value="ECO:0000318"/>
    <property type="project" value="GO_Central"/>
</dbReference>
<accession>A0A2K1K287</accession>
<evidence type="ECO:0000313" key="4">
    <source>
        <dbReference type="Proteomes" id="UP000006727"/>
    </source>
</evidence>
<dbReference type="SUPFAM" id="SSF117281">
    <property type="entry name" value="Kelch motif"/>
    <property type="match status" value="1"/>
</dbReference>
<reference evidence="3" key="3">
    <citation type="submission" date="2020-12" db="UniProtKB">
        <authorList>
            <consortium name="EnsemblPlants"/>
        </authorList>
    </citation>
    <scope>IDENTIFICATION</scope>
</reference>
<gene>
    <name evidence="3" type="primary">LOC112286542</name>
    <name evidence="2" type="ORF">PHYPA_012364</name>
</gene>
<dbReference type="PaxDb" id="3218-PP1S370_5V6.1"/>
<dbReference type="EnsemblPlants" id="Pp3c9_6120V3.2">
    <property type="protein sequence ID" value="PAC:32913291.CDS.1"/>
    <property type="gene ID" value="Pp3c9_6120"/>
</dbReference>
<dbReference type="GO" id="GO:0004842">
    <property type="term" value="F:ubiquitin-protein transferase activity"/>
    <property type="evidence" value="ECO:0000318"/>
    <property type="project" value="GO_Central"/>
</dbReference>
<dbReference type="InterPro" id="IPR015915">
    <property type="entry name" value="Kelch-typ_b-propeller"/>
</dbReference>
<dbReference type="OrthoDB" id="1922820at2759"/>
<dbReference type="PROSITE" id="PS50181">
    <property type="entry name" value="FBOX"/>
    <property type="match status" value="1"/>
</dbReference>
<evidence type="ECO:0000313" key="3">
    <source>
        <dbReference type="EnsemblPlants" id="PAC:32913290.CDS.1"/>
    </source>
</evidence>
<keyword evidence="4" id="KW-1185">Reference proteome</keyword>
<dbReference type="EnsemblPlants" id="Pp3c9_6120V3.1">
    <property type="protein sequence ID" value="PAC:32913290.CDS.1"/>
    <property type="gene ID" value="Pp3c9_6120"/>
</dbReference>
<dbReference type="InterPro" id="IPR001810">
    <property type="entry name" value="F-box_dom"/>
</dbReference>
<sequence>MPMSLAHQGVNFHNIFSGCGSEPLLNPDAQPPRISDSQLDGGAVLHPAIWSNLPESILHSVFSKLSLKNLTRIRSLNKLWKSTDFFSNGVNSKKTGRFALLRGGQDLASEQHEVWVFDTPAQEWCKFNLGHFPSSLVFKGPFAAAGGLLCYISQTSHGGKLKLIVSNPLMRTWRLLPPNLNLCDFPTLTHMSYLLDQYSITLVGLCEDTGAMTIEIYESGSNTWTSTDHPPQLTSYYNFFKEDDYLGLATIDMRSKSIMRIMYPYALQKSGFLSRDEDKCWILESKGGLFMCSNAPRREGIWQRLETEWKRVCVLPKQLHKYERTDLYISEDVVLLVGSEPRCFLPQFEDEDPHKLIVFNKETCRWSILPQISSNFGTLEELLRGLIFEPRFDTKP</sequence>
<dbReference type="AlphaFoldDB" id="A0A2K1K287"/>
<dbReference type="SUPFAM" id="SSF81383">
    <property type="entry name" value="F-box domain"/>
    <property type="match status" value="1"/>
</dbReference>
<evidence type="ECO:0000313" key="2">
    <source>
        <dbReference type="EMBL" id="PNR47891.1"/>
    </source>
</evidence>
<protein>
    <recommendedName>
        <fullName evidence="1">F-box domain-containing protein</fullName>
    </recommendedName>
</protein>
<dbReference type="Gene3D" id="1.20.1280.50">
    <property type="match status" value="1"/>
</dbReference>
<name>A0A2K1K287_PHYPA</name>
<dbReference type="InterPro" id="IPR036047">
    <property type="entry name" value="F-box-like_dom_sf"/>
</dbReference>
<dbReference type="InterPro" id="IPR050796">
    <property type="entry name" value="SCF_F-box_component"/>
</dbReference>
<dbReference type="Gramene" id="Pp3c9_6120V3.2">
    <property type="protein sequence ID" value="PAC:32913291.CDS.1"/>
    <property type="gene ID" value="Pp3c9_6120"/>
</dbReference>
<feature type="domain" description="F-box" evidence="1">
    <location>
        <begin position="47"/>
        <end position="82"/>
    </location>
</feature>
<dbReference type="RefSeq" id="XP_024384265.1">
    <property type="nucleotide sequence ID" value="XM_024528497.2"/>
</dbReference>
<reference evidence="2 4" key="2">
    <citation type="journal article" date="2018" name="Plant J.">
        <title>The Physcomitrella patens chromosome-scale assembly reveals moss genome structure and evolution.</title>
        <authorList>
            <person name="Lang D."/>
            <person name="Ullrich K.K."/>
            <person name="Murat F."/>
            <person name="Fuchs J."/>
            <person name="Jenkins J."/>
            <person name="Haas F.B."/>
            <person name="Piednoel M."/>
            <person name="Gundlach H."/>
            <person name="Van Bel M."/>
            <person name="Meyberg R."/>
            <person name="Vives C."/>
            <person name="Morata J."/>
            <person name="Symeonidi A."/>
            <person name="Hiss M."/>
            <person name="Muchero W."/>
            <person name="Kamisugi Y."/>
            <person name="Saleh O."/>
            <person name="Blanc G."/>
            <person name="Decker E.L."/>
            <person name="van Gessel N."/>
            <person name="Grimwood J."/>
            <person name="Hayes R.D."/>
            <person name="Graham S.W."/>
            <person name="Gunter L.E."/>
            <person name="McDaniel S.F."/>
            <person name="Hoernstein S.N.W."/>
            <person name="Larsson A."/>
            <person name="Li F.W."/>
            <person name="Perroud P.F."/>
            <person name="Phillips J."/>
            <person name="Ranjan P."/>
            <person name="Rokshar D.S."/>
            <person name="Rothfels C.J."/>
            <person name="Schneider L."/>
            <person name="Shu S."/>
            <person name="Stevenson D.W."/>
            <person name="Thummler F."/>
            <person name="Tillich M."/>
            <person name="Villarreal Aguilar J.C."/>
            <person name="Widiez T."/>
            <person name="Wong G.K."/>
            <person name="Wymore A."/>
            <person name="Zhang Y."/>
            <person name="Zimmer A.D."/>
            <person name="Quatrano R.S."/>
            <person name="Mayer K.F.X."/>
            <person name="Goodstein D."/>
            <person name="Casacuberta J.M."/>
            <person name="Vandepoele K."/>
            <person name="Reski R."/>
            <person name="Cuming A.C."/>
            <person name="Tuskan G.A."/>
            <person name="Maumus F."/>
            <person name="Salse J."/>
            <person name="Schmutz J."/>
            <person name="Rensing S.A."/>
        </authorList>
    </citation>
    <scope>NUCLEOTIDE SEQUENCE [LARGE SCALE GENOMIC DNA]</scope>
    <source>
        <strain evidence="3 4">cv. Gransden 2004</strain>
    </source>
</reference>
<evidence type="ECO:0000259" key="1">
    <source>
        <dbReference type="PROSITE" id="PS50181"/>
    </source>
</evidence>
<organism evidence="2">
    <name type="scientific">Physcomitrium patens</name>
    <name type="common">Spreading-leaved earth moss</name>
    <name type="synonym">Physcomitrella patens</name>
    <dbReference type="NCBI Taxonomy" id="3218"/>
    <lineage>
        <taxon>Eukaryota</taxon>
        <taxon>Viridiplantae</taxon>
        <taxon>Streptophyta</taxon>
        <taxon>Embryophyta</taxon>
        <taxon>Bryophyta</taxon>
        <taxon>Bryophytina</taxon>
        <taxon>Bryopsida</taxon>
        <taxon>Funariidae</taxon>
        <taxon>Funariales</taxon>
        <taxon>Funariaceae</taxon>
        <taxon>Physcomitrium</taxon>
    </lineage>
</organism>
<dbReference type="GeneID" id="112286542"/>
<dbReference type="Proteomes" id="UP000006727">
    <property type="component" value="Chromosome 9"/>
</dbReference>
<reference evidence="2 4" key="1">
    <citation type="journal article" date="2008" name="Science">
        <title>The Physcomitrella genome reveals evolutionary insights into the conquest of land by plants.</title>
        <authorList>
            <person name="Rensing S."/>
            <person name="Lang D."/>
            <person name="Zimmer A."/>
            <person name="Terry A."/>
            <person name="Salamov A."/>
            <person name="Shapiro H."/>
            <person name="Nishiyama T."/>
            <person name="Perroud P.-F."/>
            <person name="Lindquist E."/>
            <person name="Kamisugi Y."/>
            <person name="Tanahashi T."/>
            <person name="Sakakibara K."/>
            <person name="Fujita T."/>
            <person name="Oishi K."/>
            <person name="Shin-I T."/>
            <person name="Kuroki Y."/>
            <person name="Toyoda A."/>
            <person name="Suzuki Y."/>
            <person name="Hashimoto A."/>
            <person name="Yamaguchi K."/>
            <person name="Sugano A."/>
            <person name="Kohara Y."/>
            <person name="Fujiyama A."/>
            <person name="Anterola A."/>
            <person name="Aoki S."/>
            <person name="Ashton N."/>
            <person name="Barbazuk W.B."/>
            <person name="Barker E."/>
            <person name="Bennetzen J."/>
            <person name="Bezanilla M."/>
            <person name="Blankenship R."/>
            <person name="Cho S.H."/>
            <person name="Dutcher S."/>
            <person name="Estelle M."/>
            <person name="Fawcett J.A."/>
            <person name="Gundlach H."/>
            <person name="Hanada K."/>
            <person name="Heyl A."/>
            <person name="Hicks K.A."/>
            <person name="Hugh J."/>
            <person name="Lohr M."/>
            <person name="Mayer K."/>
            <person name="Melkozernov A."/>
            <person name="Murata T."/>
            <person name="Nelson D."/>
            <person name="Pils B."/>
            <person name="Prigge M."/>
            <person name="Reiss B."/>
            <person name="Renner T."/>
            <person name="Rombauts S."/>
            <person name="Rushton P."/>
            <person name="Sanderfoot A."/>
            <person name="Schween G."/>
            <person name="Shiu S.-H."/>
            <person name="Stueber K."/>
            <person name="Theodoulou F.L."/>
            <person name="Tu H."/>
            <person name="Van de Peer Y."/>
            <person name="Verrier P.J."/>
            <person name="Waters E."/>
            <person name="Wood A."/>
            <person name="Yang L."/>
            <person name="Cove D."/>
            <person name="Cuming A."/>
            <person name="Hasebe M."/>
            <person name="Lucas S."/>
            <person name="Mishler D.B."/>
            <person name="Reski R."/>
            <person name="Grigoriev I."/>
            <person name="Quatrano R.S."/>
            <person name="Boore J.L."/>
        </authorList>
    </citation>
    <scope>NUCLEOTIDE SEQUENCE [LARGE SCALE GENOMIC DNA]</scope>
    <source>
        <strain evidence="3 4">cv. Gransden 2004</strain>
    </source>
</reference>
<proteinExistence type="predicted"/>
<dbReference type="Pfam" id="PF00646">
    <property type="entry name" value="F-box"/>
    <property type="match status" value="1"/>
</dbReference>
<dbReference type="PANTHER" id="PTHR31672">
    <property type="entry name" value="BNACNNG10540D PROTEIN"/>
    <property type="match status" value="1"/>
</dbReference>
<dbReference type="RefSeq" id="XP_024384264.1">
    <property type="nucleotide sequence ID" value="XM_024528496.2"/>
</dbReference>
<dbReference type="Gramene" id="Pp3c9_6120V3.1">
    <property type="protein sequence ID" value="PAC:32913290.CDS.1"/>
    <property type="gene ID" value="Pp3c9_6120"/>
</dbReference>
<dbReference type="EMBL" id="ABEU02000009">
    <property type="protein sequence ID" value="PNR47891.1"/>
    <property type="molecule type" value="Genomic_DNA"/>
</dbReference>